<dbReference type="Pfam" id="PF05425">
    <property type="entry name" value="CopD"/>
    <property type="match status" value="1"/>
</dbReference>
<dbReference type="InterPro" id="IPR008457">
    <property type="entry name" value="Cu-R_CopD_dom"/>
</dbReference>
<feature type="transmembrane region" description="Helical" evidence="9">
    <location>
        <begin position="203"/>
        <end position="228"/>
    </location>
</feature>
<keyword evidence="4" id="KW-0479">Metal-binding</keyword>
<evidence type="ECO:0000256" key="8">
    <source>
        <dbReference type="ARBA" id="ARBA00023136"/>
    </source>
</evidence>
<gene>
    <name evidence="12" type="ORF">HFP15_34050</name>
</gene>
<evidence type="ECO:0000256" key="6">
    <source>
        <dbReference type="ARBA" id="ARBA00022989"/>
    </source>
</evidence>
<feature type="transmembrane region" description="Helical" evidence="9">
    <location>
        <begin position="162"/>
        <end position="191"/>
    </location>
</feature>
<evidence type="ECO:0000256" key="3">
    <source>
        <dbReference type="ARBA" id="ARBA00022692"/>
    </source>
</evidence>
<organism evidence="12 13">
    <name type="scientific">Amycolatopsis acididurans</name>
    <dbReference type="NCBI Taxonomy" id="2724524"/>
    <lineage>
        <taxon>Bacteria</taxon>
        <taxon>Bacillati</taxon>
        <taxon>Actinomycetota</taxon>
        <taxon>Actinomycetes</taxon>
        <taxon>Pseudonocardiales</taxon>
        <taxon>Pseudonocardiaceae</taxon>
        <taxon>Amycolatopsis</taxon>
    </lineage>
</organism>
<feature type="transmembrane region" description="Helical" evidence="9">
    <location>
        <begin position="375"/>
        <end position="398"/>
    </location>
</feature>
<dbReference type="InterPro" id="IPR014756">
    <property type="entry name" value="Ig_E-set"/>
</dbReference>
<reference evidence="12 13" key="1">
    <citation type="submission" date="2020-04" db="EMBL/GenBank/DDBJ databases">
        <title>Novel species.</title>
        <authorList>
            <person name="Teo W.F.A."/>
            <person name="Lipun K."/>
            <person name="Srisuk N."/>
            <person name="Duangmal K."/>
        </authorList>
    </citation>
    <scope>NUCLEOTIDE SEQUENCE [LARGE SCALE GENOMIC DNA]</scope>
    <source>
        <strain evidence="12 13">K13G38</strain>
    </source>
</reference>
<keyword evidence="2" id="KW-1003">Cell membrane</keyword>
<dbReference type="SUPFAM" id="SSF81296">
    <property type="entry name" value="E set domains"/>
    <property type="match status" value="1"/>
</dbReference>
<keyword evidence="13" id="KW-1185">Reference proteome</keyword>
<keyword evidence="8 9" id="KW-0472">Membrane</keyword>
<name>A0ABX1JFB0_9PSEU</name>
<keyword evidence="6 9" id="KW-1133">Transmembrane helix</keyword>
<proteinExistence type="predicted"/>
<dbReference type="PANTHER" id="PTHR34820:SF4">
    <property type="entry name" value="INNER MEMBRANE PROTEIN YEBZ"/>
    <property type="match status" value="1"/>
</dbReference>
<protein>
    <submittedName>
        <fullName evidence="12">Copper resistance protein CopC</fullName>
    </submittedName>
</protein>
<dbReference type="PROSITE" id="PS51257">
    <property type="entry name" value="PROKAR_LIPOPROTEIN"/>
    <property type="match status" value="1"/>
</dbReference>
<evidence type="ECO:0000259" key="10">
    <source>
        <dbReference type="Pfam" id="PF04234"/>
    </source>
</evidence>
<evidence type="ECO:0000313" key="13">
    <source>
        <dbReference type="Proteomes" id="UP000715441"/>
    </source>
</evidence>
<dbReference type="InterPro" id="IPR032694">
    <property type="entry name" value="CopC/D"/>
</dbReference>
<feature type="transmembrane region" description="Helical" evidence="9">
    <location>
        <begin position="248"/>
        <end position="270"/>
    </location>
</feature>
<dbReference type="Gene3D" id="2.60.40.1220">
    <property type="match status" value="1"/>
</dbReference>
<evidence type="ECO:0000256" key="5">
    <source>
        <dbReference type="ARBA" id="ARBA00022729"/>
    </source>
</evidence>
<dbReference type="InterPro" id="IPR014755">
    <property type="entry name" value="Cu-Rt/internalin_Ig-like"/>
</dbReference>
<feature type="transmembrane region" description="Helical" evidence="9">
    <location>
        <begin position="282"/>
        <end position="302"/>
    </location>
</feature>
<accession>A0ABX1JFB0</accession>
<feature type="domain" description="Copper resistance protein D" evidence="11">
    <location>
        <begin position="340"/>
        <end position="435"/>
    </location>
</feature>
<dbReference type="RefSeq" id="WP_168521207.1">
    <property type="nucleotide sequence ID" value="NZ_JAAXLS010000044.1"/>
</dbReference>
<evidence type="ECO:0000256" key="9">
    <source>
        <dbReference type="SAM" id="Phobius"/>
    </source>
</evidence>
<comment type="subcellular location">
    <subcellularLocation>
        <location evidence="1">Cell membrane</location>
        <topology evidence="1">Multi-pass membrane protein</topology>
    </subcellularLocation>
</comment>
<evidence type="ECO:0000256" key="1">
    <source>
        <dbReference type="ARBA" id="ARBA00004651"/>
    </source>
</evidence>
<feature type="transmembrane region" description="Helical" evidence="9">
    <location>
        <begin position="418"/>
        <end position="437"/>
    </location>
</feature>
<keyword evidence="5" id="KW-0732">Signal</keyword>
<comment type="caution">
    <text evidence="12">The sequence shown here is derived from an EMBL/GenBank/DDBJ whole genome shotgun (WGS) entry which is preliminary data.</text>
</comment>
<dbReference type="Pfam" id="PF04234">
    <property type="entry name" value="CopC"/>
    <property type="match status" value="1"/>
</dbReference>
<dbReference type="EMBL" id="JAAXLS010000044">
    <property type="protein sequence ID" value="NKQ57896.1"/>
    <property type="molecule type" value="Genomic_DNA"/>
</dbReference>
<sequence length="574" mass="60635">MTLLKDPARSALPREHRPPTRRLVAFLVLIAACWATLLATAPSPTSAPVLRTISPGNNEIVKSPDQVVLTFDKPVPAGLATLRILDPDGNQIVFERPVNPPGHPEQISVPMPSQRFEGVYAVAWTLPSRSLEPIGGTSTFFVHSPVAAQAMPEIQTTHDTTLAIFITVARFAALAALVLLVGAAFFVAVIWPGGAERRSVRRLVVGAWAGLVVATAGVFVSFGPYAAWAPLGGAFDPRLLSGTFESEAGRALLSRLYVLIPATLGLAQLMTAPPPETVRERWWRGAAVLGCATAVAATWSLPSDPTPLALTVDTALLTTIAVAVGGLATLGLCRGTDNSVVSRFSWTAAVCAGLLVAVAGYFAVRHGFPANSYGWMLAGTLTFAVLLVVVCLLARRWLRTRETTRSRNRDLGRLRRPVLAVTGAATLILAATATLVVTQAPHSAHAQEPVSLPRSVREQLPPSRVDFDTGSPAGQGSLDFVLILTNGGQNRAHVDLHMSVLDGHDATKDDMALSAVFSRPDHSAPPVPVPVSRVAAGYSTGSTTIPGRGRWDLALTLRATDGSQQTLTQAIDAS</sequence>
<keyword evidence="7" id="KW-0186">Copper</keyword>
<dbReference type="PANTHER" id="PTHR34820">
    <property type="entry name" value="INNER MEMBRANE PROTEIN YEBZ"/>
    <property type="match status" value="1"/>
</dbReference>
<evidence type="ECO:0000313" key="12">
    <source>
        <dbReference type="EMBL" id="NKQ57896.1"/>
    </source>
</evidence>
<dbReference type="InterPro" id="IPR007348">
    <property type="entry name" value="CopC_dom"/>
</dbReference>
<evidence type="ECO:0000259" key="11">
    <source>
        <dbReference type="Pfam" id="PF05425"/>
    </source>
</evidence>
<dbReference type="Proteomes" id="UP000715441">
    <property type="component" value="Unassembled WGS sequence"/>
</dbReference>
<keyword evidence="3 9" id="KW-0812">Transmembrane</keyword>
<evidence type="ECO:0000256" key="7">
    <source>
        <dbReference type="ARBA" id="ARBA00023008"/>
    </source>
</evidence>
<evidence type="ECO:0000256" key="2">
    <source>
        <dbReference type="ARBA" id="ARBA00022475"/>
    </source>
</evidence>
<feature type="transmembrane region" description="Helical" evidence="9">
    <location>
        <begin position="344"/>
        <end position="363"/>
    </location>
</feature>
<feature type="domain" description="CopC" evidence="10">
    <location>
        <begin position="50"/>
        <end position="142"/>
    </location>
</feature>
<feature type="transmembrane region" description="Helical" evidence="9">
    <location>
        <begin position="308"/>
        <end position="332"/>
    </location>
</feature>
<evidence type="ECO:0000256" key="4">
    <source>
        <dbReference type="ARBA" id="ARBA00022723"/>
    </source>
</evidence>